<name>A0A917UM42_9ACTN</name>
<evidence type="ECO:0000256" key="1">
    <source>
        <dbReference type="SAM" id="MobiDB-lite"/>
    </source>
</evidence>
<proteinExistence type="predicted"/>
<accession>A0A917UM42</accession>
<sequence>MHGDRLDPQTMSIEQLVRLPDVSRRQQSTGLGQGETPQIPPGTAVIKHAEKLAGQAL</sequence>
<gene>
    <name evidence="2" type="ORF">GCM10012282_75710</name>
</gene>
<keyword evidence="3" id="KW-1185">Reference proteome</keyword>
<feature type="region of interest" description="Disordered" evidence="1">
    <location>
        <begin position="1"/>
        <end position="43"/>
    </location>
</feature>
<evidence type="ECO:0000313" key="2">
    <source>
        <dbReference type="EMBL" id="GGJ67546.1"/>
    </source>
</evidence>
<organism evidence="2 3">
    <name type="scientific">Streptomyces lacrimifluminis</name>
    <dbReference type="NCBI Taxonomy" id="1500077"/>
    <lineage>
        <taxon>Bacteria</taxon>
        <taxon>Bacillati</taxon>
        <taxon>Actinomycetota</taxon>
        <taxon>Actinomycetes</taxon>
        <taxon>Kitasatosporales</taxon>
        <taxon>Streptomycetaceae</taxon>
        <taxon>Streptomyces</taxon>
    </lineage>
</organism>
<comment type="caution">
    <text evidence="2">The sequence shown here is derived from an EMBL/GenBank/DDBJ whole genome shotgun (WGS) entry which is preliminary data.</text>
</comment>
<protein>
    <submittedName>
        <fullName evidence="2">Uncharacterized protein</fullName>
    </submittedName>
</protein>
<dbReference type="EMBL" id="BMMU01000047">
    <property type="protein sequence ID" value="GGJ67546.1"/>
    <property type="molecule type" value="Genomic_DNA"/>
</dbReference>
<reference evidence="2" key="1">
    <citation type="journal article" date="2014" name="Int. J. Syst. Evol. Microbiol.">
        <title>Complete genome sequence of Corynebacterium casei LMG S-19264T (=DSM 44701T), isolated from a smear-ripened cheese.</title>
        <authorList>
            <consortium name="US DOE Joint Genome Institute (JGI-PGF)"/>
            <person name="Walter F."/>
            <person name="Albersmeier A."/>
            <person name="Kalinowski J."/>
            <person name="Ruckert C."/>
        </authorList>
    </citation>
    <scope>NUCLEOTIDE SEQUENCE</scope>
    <source>
        <strain evidence="2">CGMCC 4.7272</strain>
    </source>
</reference>
<dbReference type="AlphaFoldDB" id="A0A917UM42"/>
<reference evidence="2" key="2">
    <citation type="submission" date="2020-09" db="EMBL/GenBank/DDBJ databases">
        <authorList>
            <person name="Sun Q."/>
            <person name="Zhou Y."/>
        </authorList>
    </citation>
    <scope>NUCLEOTIDE SEQUENCE</scope>
    <source>
        <strain evidence="2">CGMCC 4.7272</strain>
    </source>
</reference>
<dbReference type="Proteomes" id="UP000625682">
    <property type="component" value="Unassembled WGS sequence"/>
</dbReference>
<evidence type="ECO:0000313" key="3">
    <source>
        <dbReference type="Proteomes" id="UP000625682"/>
    </source>
</evidence>